<keyword evidence="5" id="KW-0012">Acyltransferase</keyword>
<gene>
    <name evidence="7" type="primary">cysE</name>
    <name evidence="7" type="ORF">DSM101010T_05190</name>
</gene>
<proteinExistence type="inferred from homology"/>
<dbReference type="InterPro" id="IPR042122">
    <property type="entry name" value="Ser_AcTrfase_N_sf"/>
</dbReference>
<dbReference type="SUPFAM" id="SSF51161">
    <property type="entry name" value="Trimeric LpxA-like enzymes"/>
    <property type="match status" value="1"/>
</dbReference>
<evidence type="ECO:0000313" key="8">
    <source>
        <dbReference type="Proteomes" id="UP000503840"/>
    </source>
</evidence>
<dbReference type="PANTHER" id="PTHR42811">
    <property type="entry name" value="SERINE ACETYLTRANSFERASE"/>
    <property type="match status" value="1"/>
</dbReference>
<sequence>MHTKDRFMKKISFAPEELQGMPELEEVVDQLCAPESYESVYHQSLHGAPMPSAEALAEIMERLKAALFPGYYGPARVVLKSMRYHLSANLDSIYRLLAEQIRRGGCFICAEYANDCTNCDLHSHDTAMRFLKRLPEIRRMLSTDVGAAFEGDPAAKSPGETIFCYPSITAMIHHRIAHELYKLDVPIIPRIMSEMAHSKTGIDIHPGATIGEDFFIDHGTGVVVGETCIIGRSCRLYQGVTLGALSFPKDAEGKLVKGIARHPILEDNVRVYAGATVLGRVTIGSGSIIGGNVWVTHDVPPGSKLVLSRSSVAESSEKMMGNGSK</sequence>
<dbReference type="NCBIfam" id="NF041874">
    <property type="entry name" value="EPS_EpsC"/>
    <property type="match status" value="1"/>
</dbReference>
<comment type="caution">
    <text evidence="7">The sequence shown here is derived from an EMBL/GenBank/DDBJ whole genome shotgun (WGS) entry which is preliminary data.</text>
</comment>
<dbReference type="InterPro" id="IPR045304">
    <property type="entry name" value="LbH_SAT"/>
</dbReference>
<name>A0A7J0BG75_9BACT</name>
<dbReference type="InterPro" id="IPR001451">
    <property type="entry name" value="Hexapep"/>
</dbReference>
<dbReference type="FunFam" id="2.160.10.10:FF:000015">
    <property type="entry name" value="Serine acetyltransferase, plasmid"/>
    <property type="match status" value="1"/>
</dbReference>
<dbReference type="Pfam" id="PF00132">
    <property type="entry name" value="Hexapep"/>
    <property type="match status" value="1"/>
</dbReference>
<evidence type="ECO:0000256" key="1">
    <source>
        <dbReference type="ARBA" id="ARBA00007274"/>
    </source>
</evidence>
<dbReference type="Proteomes" id="UP000503840">
    <property type="component" value="Unassembled WGS sequence"/>
</dbReference>
<dbReference type="InterPro" id="IPR011004">
    <property type="entry name" value="Trimer_LpxA-like_sf"/>
</dbReference>
<dbReference type="GO" id="GO:0008652">
    <property type="term" value="P:amino acid biosynthetic process"/>
    <property type="evidence" value="ECO:0007669"/>
    <property type="project" value="UniProtKB-KW"/>
</dbReference>
<keyword evidence="4 7" id="KW-0808">Transferase</keyword>
<evidence type="ECO:0000256" key="4">
    <source>
        <dbReference type="ARBA" id="ARBA00022679"/>
    </source>
</evidence>
<dbReference type="CDD" id="cd03354">
    <property type="entry name" value="LbH_SAT"/>
    <property type="match status" value="1"/>
</dbReference>
<accession>A0A7J0BG75</accession>
<dbReference type="EC" id="2.3.1.30" evidence="2"/>
<evidence type="ECO:0000256" key="5">
    <source>
        <dbReference type="ARBA" id="ARBA00023315"/>
    </source>
</evidence>
<dbReference type="Gene3D" id="2.160.10.10">
    <property type="entry name" value="Hexapeptide repeat proteins"/>
    <property type="match status" value="1"/>
</dbReference>
<comment type="similarity">
    <text evidence="1">Belongs to the transferase hexapeptide repeat family.</text>
</comment>
<dbReference type="EMBL" id="BLVO01000004">
    <property type="protein sequence ID" value="GFM32154.1"/>
    <property type="molecule type" value="Genomic_DNA"/>
</dbReference>
<organism evidence="7 8">
    <name type="scientific">Desulfovibrio subterraneus</name>
    <dbReference type="NCBI Taxonomy" id="2718620"/>
    <lineage>
        <taxon>Bacteria</taxon>
        <taxon>Pseudomonadati</taxon>
        <taxon>Thermodesulfobacteriota</taxon>
        <taxon>Desulfovibrionia</taxon>
        <taxon>Desulfovibrionales</taxon>
        <taxon>Desulfovibrionaceae</taxon>
        <taxon>Desulfovibrio</taxon>
    </lineage>
</organism>
<dbReference type="GO" id="GO:0009001">
    <property type="term" value="F:serine O-acetyltransferase activity"/>
    <property type="evidence" value="ECO:0007669"/>
    <property type="project" value="UniProtKB-EC"/>
</dbReference>
<reference evidence="7 8" key="1">
    <citation type="submission" date="2020-05" db="EMBL/GenBank/DDBJ databases">
        <title>Draft genome sequence of Desulfovibrio sp. strain HN2T.</title>
        <authorList>
            <person name="Ueno A."/>
            <person name="Tamazawa S."/>
            <person name="Tamamura S."/>
            <person name="Murakami T."/>
            <person name="Kiyama T."/>
            <person name="Inomata H."/>
            <person name="Amano Y."/>
            <person name="Miyakawa K."/>
            <person name="Tamaki H."/>
            <person name="Naganuma T."/>
            <person name="Kaneko K."/>
        </authorList>
    </citation>
    <scope>NUCLEOTIDE SEQUENCE [LARGE SCALE GENOMIC DNA]</scope>
    <source>
        <strain evidence="7 8">HN2</strain>
    </source>
</reference>
<keyword evidence="8" id="KW-1185">Reference proteome</keyword>
<evidence type="ECO:0000256" key="3">
    <source>
        <dbReference type="ARBA" id="ARBA00022605"/>
    </source>
</evidence>
<dbReference type="InterPro" id="IPR053376">
    <property type="entry name" value="Serine_acetyltransferase"/>
</dbReference>
<keyword evidence="3" id="KW-0028">Amino-acid biosynthesis</keyword>
<dbReference type="Gene3D" id="1.10.3130.10">
    <property type="entry name" value="serine acetyltransferase, domain 1"/>
    <property type="match status" value="1"/>
</dbReference>
<dbReference type="AlphaFoldDB" id="A0A7J0BG75"/>
<protein>
    <recommendedName>
        <fullName evidence="2">serine O-acetyltransferase</fullName>
        <ecNumber evidence="2">2.3.1.30</ecNumber>
    </recommendedName>
</protein>
<evidence type="ECO:0000256" key="6">
    <source>
        <dbReference type="ARBA" id="ARBA00049486"/>
    </source>
</evidence>
<evidence type="ECO:0000313" key="7">
    <source>
        <dbReference type="EMBL" id="GFM32154.1"/>
    </source>
</evidence>
<comment type="catalytic activity">
    <reaction evidence="6">
        <text>L-serine + acetyl-CoA = O-acetyl-L-serine + CoA</text>
        <dbReference type="Rhea" id="RHEA:24560"/>
        <dbReference type="ChEBI" id="CHEBI:33384"/>
        <dbReference type="ChEBI" id="CHEBI:57287"/>
        <dbReference type="ChEBI" id="CHEBI:57288"/>
        <dbReference type="ChEBI" id="CHEBI:58340"/>
        <dbReference type="EC" id="2.3.1.30"/>
    </reaction>
</comment>
<evidence type="ECO:0000256" key="2">
    <source>
        <dbReference type="ARBA" id="ARBA00013266"/>
    </source>
</evidence>